<proteinExistence type="predicted"/>
<organism evidence="2">
    <name type="scientific">marine metagenome</name>
    <dbReference type="NCBI Taxonomy" id="408172"/>
    <lineage>
        <taxon>unclassified sequences</taxon>
        <taxon>metagenomes</taxon>
        <taxon>ecological metagenomes</taxon>
    </lineage>
</organism>
<feature type="non-terminal residue" evidence="2">
    <location>
        <position position="234"/>
    </location>
</feature>
<dbReference type="InterPro" id="IPR011041">
    <property type="entry name" value="Quinoprot_gluc/sorb_DH_b-prop"/>
</dbReference>
<sequence>MRFVIALALTAIIGVGCDPYAGQTETDVVIDAVTAADRVPLDVETVLGDLETVWDMIWAPDGSMWFSERAGRISRFDLAERTRTVVGEVPNVLESGEAGLMGVALHPDFPDTPMVYAVHSYDTGSGIGNRLVRMRFEDGSLGSPEVLLNGWAGRRNHDGSRIVFGSDGFLYITMGDAGNRPVSQDLSSLNGKILRLTAEGEPAPGNPFGDHIWSLGHRNPQGLVFHPNGMLYSA</sequence>
<dbReference type="EMBL" id="UINC01027548">
    <property type="protein sequence ID" value="SVB06972.1"/>
    <property type="molecule type" value="Genomic_DNA"/>
</dbReference>
<accession>A0A382B0Y2</accession>
<dbReference type="PANTHER" id="PTHR19328">
    <property type="entry name" value="HEDGEHOG-INTERACTING PROTEIN"/>
    <property type="match status" value="1"/>
</dbReference>
<dbReference type="SUPFAM" id="SSF50952">
    <property type="entry name" value="Soluble quinoprotein glucose dehydrogenase"/>
    <property type="match status" value="1"/>
</dbReference>
<protein>
    <recommendedName>
        <fullName evidence="1">Glucose/Sorbosone dehydrogenase domain-containing protein</fullName>
    </recommendedName>
</protein>
<dbReference type="Pfam" id="PF07995">
    <property type="entry name" value="GSDH"/>
    <property type="match status" value="1"/>
</dbReference>
<name>A0A382B0Y2_9ZZZZ</name>
<dbReference type="InterPro" id="IPR012938">
    <property type="entry name" value="Glc/Sorbosone_DH"/>
</dbReference>
<dbReference type="PROSITE" id="PS51257">
    <property type="entry name" value="PROKAR_LIPOPROTEIN"/>
    <property type="match status" value="1"/>
</dbReference>
<evidence type="ECO:0000313" key="2">
    <source>
        <dbReference type="EMBL" id="SVB06972.1"/>
    </source>
</evidence>
<gene>
    <name evidence="2" type="ORF">METZ01_LOCUS159826</name>
</gene>
<dbReference type="Gene3D" id="2.120.10.30">
    <property type="entry name" value="TolB, C-terminal domain"/>
    <property type="match status" value="1"/>
</dbReference>
<dbReference type="AlphaFoldDB" id="A0A382B0Y2"/>
<dbReference type="PANTHER" id="PTHR19328:SF13">
    <property type="entry name" value="HIPL1 PROTEIN"/>
    <property type="match status" value="1"/>
</dbReference>
<evidence type="ECO:0000259" key="1">
    <source>
        <dbReference type="Pfam" id="PF07995"/>
    </source>
</evidence>
<dbReference type="InterPro" id="IPR011042">
    <property type="entry name" value="6-blade_b-propeller_TolB-like"/>
</dbReference>
<reference evidence="2" key="1">
    <citation type="submission" date="2018-05" db="EMBL/GenBank/DDBJ databases">
        <authorList>
            <person name="Lanie J.A."/>
            <person name="Ng W.-L."/>
            <person name="Kazmierczak K.M."/>
            <person name="Andrzejewski T.M."/>
            <person name="Davidsen T.M."/>
            <person name="Wayne K.J."/>
            <person name="Tettelin H."/>
            <person name="Glass J.I."/>
            <person name="Rusch D."/>
            <person name="Podicherti R."/>
            <person name="Tsui H.-C.T."/>
            <person name="Winkler M.E."/>
        </authorList>
    </citation>
    <scope>NUCLEOTIDE SEQUENCE</scope>
</reference>
<feature type="domain" description="Glucose/Sorbosone dehydrogenase" evidence="1">
    <location>
        <begin position="50"/>
        <end position="233"/>
    </location>
</feature>